<organism evidence="6 7">
    <name type="scientific">Gossypium schwendimanii</name>
    <name type="common">Cotton</name>
    <dbReference type="NCBI Taxonomy" id="34291"/>
    <lineage>
        <taxon>Eukaryota</taxon>
        <taxon>Viridiplantae</taxon>
        <taxon>Streptophyta</taxon>
        <taxon>Embryophyta</taxon>
        <taxon>Tracheophyta</taxon>
        <taxon>Spermatophyta</taxon>
        <taxon>Magnoliopsida</taxon>
        <taxon>eudicotyledons</taxon>
        <taxon>Gunneridae</taxon>
        <taxon>Pentapetalae</taxon>
        <taxon>rosids</taxon>
        <taxon>malvids</taxon>
        <taxon>Malvales</taxon>
        <taxon>Malvaceae</taxon>
        <taxon>Malvoideae</taxon>
        <taxon>Gossypium</taxon>
    </lineage>
</organism>
<accession>A0A7J9NB78</accession>
<dbReference type="GO" id="GO:0030833">
    <property type="term" value="P:regulation of actin filament polymerization"/>
    <property type="evidence" value="ECO:0007669"/>
    <property type="project" value="InterPro"/>
</dbReference>
<comment type="subcellular location">
    <subcellularLocation>
        <location evidence="1">Cytoplasm</location>
        <location evidence="1">Cytoskeleton</location>
    </subcellularLocation>
</comment>
<dbReference type="Proteomes" id="UP000593576">
    <property type="component" value="Unassembled WGS sequence"/>
</dbReference>
<dbReference type="PANTHER" id="PTHR12644">
    <property type="entry name" value="ARP2/3 COMPLEX 16 KD SUBUNIT P16-ARC"/>
    <property type="match status" value="1"/>
</dbReference>
<keyword evidence="4 5" id="KW-0206">Cytoskeleton</keyword>
<evidence type="ECO:0000256" key="5">
    <source>
        <dbReference type="RuleBase" id="RU004301"/>
    </source>
</evidence>
<sequence length="133" mass="15393">MAETEKFVESDNVEDVLAKIENKYKPIEAIKTMLKCYPPQDERCKSMNWIGVHEALMVIKDVEGMIRSLDPQYYDILMNSYMIVMNFSKYVYRGLSIGDHTTCDQCLKIHEKQIEKVGFGCILHCFADIVNTV</sequence>
<dbReference type="GO" id="GO:0005885">
    <property type="term" value="C:Arp2/3 protein complex"/>
    <property type="evidence" value="ECO:0007669"/>
    <property type="project" value="InterPro"/>
</dbReference>
<dbReference type="InterPro" id="IPR006789">
    <property type="entry name" value="ARPC5"/>
</dbReference>
<gene>
    <name evidence="6" type="ORF">Goshw_024770</name>
</gene>
<protein>
    <recommendedName>
        <fullName evidence="5">Actin-related protein 2/3 complex subunit 5</fullName>
    </recommendedName>
</protein>
<reference evidence="6 7" key="1">
    <citation type="journal article" date="2019" name="Genome Biol. Evol.">
        <title>Insights into the evolution of the New World diploid cottons (Gossypium, subgenus Houzingenia) based on genome sequencing.</title>
        <authorList>
            <person name="Grover C.E."/>
            <person name="Arick M.A. 2nd"/>
            <person name="Thrash A."/>
            <person name="Conover J.L."/>
            <person name="Sanders W.S."/>
            <person name="Peterson D.G."/>
            <person name="Frelichowski J.E."/>
            <person name="Scheffler J.A."/>
            <person name="Scheffler B.E."/>
            <person name="Wendel J.F."/>
        </authorList>
    </citation>
    <scope>NUCLEOTIDE SEQUENCE [LARGE SCALE GENOMIC DNA]</scope>
    <source>
        <strain evidence="6">1</strain>
        <tissue evidence="6">Leaf</tissue>
    </source>
</reference>
<dbReference type="AlphaFoldDB" id="A0A7J9NB78"/>
<dbReference type="Pfam" id="PF04699">
    <property type="entry name" value="P16-Arc"/>
    <property type="match status" value="1"/>
</dbReference>
<dbReference type="InterPro" id="IPR036743">
    <property type="entry name" value="ARPC5_sf"/>
</dbReference>
<comment type="function">
    <text evidence="5">Functions as component of the Arp2/3 complex which is involved in regulation of actin polymerization and together with an activating nucleation-promoting factor (NPF) mediates the formation of branched actin networks. Arp2/3 complex plays a critical role in the control of cell morphogenesis via the modulation of cell polarity development.</text>
</comment>
<dbReference type="EMBL" id="JABFAF010277358">
    <property type="protein sequence ID" value="MBA0880387.1"/>
    <property type="molecule type" value="Genomic_DNA"/>
</dbReference>
<proteinExistence type="inferred from homology"/>
<comment type="caution">
    <text evidence="6">The sequence shown here is derived from an EMBL/GenBank/DDBJ whole genome shotgun (WGS) entry which is preliminary data.</text>
</comment>
<dbReference type="Gene3D" id="1.25.40.190">
    <property type="entry name" value="Actin-related protein 2/3 complex subunit 5"/>
    <property type="match status" value="1"/>
</dbReference>
<evidence type="ECO:0000256" key="3">
    <source>
        <dbReference type="ARBA" id="ARBA00022490"/>
    </source>
</evidence>
<evidence type="ECO:0000256" key="4">
    <source>
        <dbReference type="ARBA" id="ARBA00023212"/>
    </source>
</evidence>
<name>A0A7J9NB78_GOSSC</name>
<evidence type="ECO:0000313" key="6">
    <source>
        <dbReference type="EMBL" id="MBA0880387.1"/>
    </source>
</evidence>
<dbReference type="OrthoDB" id="429520at2759"/>
<evidence type="ECO:0000256" key="1">
    <source>
        <dbReference type="ARBA" id="ARBA00004245"/>
    </source>
</evidence>
<dbReference type="GO" id="GO:0034314">
    <property type="term" value="P:Arp2/3 complex-mediated actin nucleation"/>
    <property type="evidence" value="ECO:0007669"/>
    <property type="project" value="InterPro"/>
</dbReference>
<keyword evidence="3" id="KW-0963">Cytoplasm</keyword>
<dbReference type="SUPFAM" id="SSF69103">
    <property type="entry name" value="Arp2/3 complex 16 kDa subunit ARPC5"/>
    <property type="match status" value="1"/>
</dbReference>
<comment type="similarity">
    <text evidence="2 5">Belongs to the ARPC5 family.</text>
</comment>
<evidence type="ECO:0000256" key="2">
    <source>
        <dbReference type="ARBA" id="ARBA00006084"/>
    </source>
</evidence>
<keyword evidence="7" id="KW-1185">Reference proteome</keyword>
<evidence type="ECO:0000313" key="7">
    <source>
        <dbReference type="Proteomes" id="UP000593576"/>
    </source>
</evidence>